<gene>
    <name evidence="1" type="ORF">THTE_0808</name>
</gene>
<dbReference type="OrthoDB" id="9793856at2"/>
<sequence>MIRFNAIHPETGRWSFSWKVGRRNFPGDTIYIFIVGTLLVATAGAVRGEPVDGGVPAERVQFWAQYLPKEPRGVGRPASDRTVWETLAKHEDFSQVIGTAERELRTPIPDLPDDLYLDFSRTGNRRRYEGPYSARRSRLGTLAAAECLENRGRFIPEIEKLIAALAAEKTWVMPAHDGRLDNFYGRTVEIDLGSSGTAWNLATVDFWLADKLSPETRQLIARELERRIFAPFEKAVNTGNPRLWWLTGTNNWNAVCLANVVGAALENIRDPQRRAFFVAAAEKYIQYFLKGFTEDGYCSEGIGYWNYGFGHFTLLGETLYQATGGHLDLFADPRIVPIALFGFRMEIAPGLYPAFADCHFGARPDPVLMAYLSRRYQLGLLELERRHVGPGAGFSSFLPEMAVFAMPNSLQDRPAKAETPRRHELRDWFPDAGILIARPADLSPDKLAVALKGGHNAEHHNHNDVGSFVVTLAGGVPLVDPGAEVYTARTFSSRRYESKVLNSYGHPVPVVAGQLQRPGSDARAKILETQFTEQRDVLKMDISSAYAVKELERLVRTFTYERTGRGRLTVRDEVAFGSPQEFEEAVITYSPWKRTDQGWIVGEGRQAVRVRVLPSSGELLWQEEEIDENVTYRKKPVRLAGKLKEPVKELSVEIVIEPVENE</sequence>
<dbReference type="RefSeq" id="WP_095414017.1">
    <property type="nucleotide sequence ID" value="NZ_CP018477.1"/>
</dbReference>
<keyword evidence="2" id="KW-1185">Reference proteome</keyword>
<reference evidence="1 2" key="1">
    <citation type="journal article" name="Front. Microbiol.">
        <title>Sugar Metabolism of the First Thermophilic Planctomycete Thermogutta terrifontis: Comparative Genomic and Transcriptomic Approaches.</title>
        <authorList>
            <person name="Elcheninov A.G."/>
            <person name="Menzel P."/>
            <person name="Gudbergsdottir S.R."/>
            <person name="Slesarev A.I."/>
            <person name="Kadnikov V.V."/>
            <person name="Krogh A."/>
            <person name="Bonch-Osmolovskaya E.A."/>
            <person name="Peng X."/>
            <person name="Kublanov I.V."/>
        </authorList>
    </citation>
    <scope>NUCLEOTIDE SEQUENCE [LARGE SCALE GENOMIC DNA]</scope>
    <source>
        <strain evidence="1 2">R1</strain>
    </source>
</reference>
<dbReference type="KEGG" id="ttf:THTE_0808"/>
<proteinExistence type="predicted"/>
<dbReference type="AlphaFoldDB" id="A0A286RBS4"/>
<dbReference type="InterPro" id="IPR008929">
    <property type="entry name" value="Chondroitin_lyas"/>
</dbReference>
<dbReference type="Gene3D" id="2.70.98.70">
    <property type="match status" value="1"/>
</dbReference>
<dbReference type="Proteomes" id="UP000215086">
    <property type="component" value="Chromosome"/>
</dbReference>
<organism evidence="1 2">
    <name type="scientific">Thermogutta terrifontis</name>
    <dbReference type="NCBI Taxonomy" id="1331910"/>
    <lineage>
        <taxon>Bacteria</taxon>
        <taxon>Pseudomonadati</taxon>
        <taxon>Planctomycetota</taxon>
        <taxon>Planctomycetia</taxon>
        <taxon>Pirellulales</taxon>
        <taxon>Thermoguttaceae</taxon>
        <taxon>Thermogutta</taxon>
    </lineage>
</organism>
<name>A0A286RBS4_9BACT</name>
<protein>
    <recommendedName>
        <fullName evidence="3">Heparinase II/III-like protein</fullName>
    </recommendedName>
</protein>
<dbReference type="EMBL" id="CP018477">
    <property type="protein sequence ID" value="ASV73410.1"/>
    <property type="molecule type" value="Genomic_DNA"/>
</dbReference>
<dbReference type="SUPFAM" id="SSF48230">
    <property type="entry name" value="Chondroitin AC/alginate lyase"/>
    <property type="match status" value="1"/>
</dbReference>
<evidence type="ECO:0008006" key="3">
    <source>
        <dbReference type="Google" id="ProtNLM"/>
    </source>
</evidence>
<evidence type="ECO:0000313" key="1">
    <source>
        <dbReference type="EMBL" id="ASV73410.1"/>
    </source>
</evidence>
<accession>A0A286RBS4</accession>
<evidence type="ECO:0000313" key="2">
    <source>
        <dbReference type="Proteomes" id="UP000215086"/>
    </source>
</evidence>
<dbReference type="Gene3D" id="1.50.10.100">
    <property type="entry name" value="Chondroitin AC/alginate lyase"/>
    <property type="match status" value="1"/>
</dbReference>